<organism evidence="4">
    <name type="scientific">Planktothricoides sp. SpSt-374</name>
    <dbReference type="NCBI Taxonomy" id="2282167"/>
    <lineage>
        <taxon>Bacteria</taxon>
        <taxon>Bacillati</taxon>
        <taxon>Cyanobacteriota</taxon>
        <taxon>Cyanophyceae</taxon>
        <taxon>Oscillatoriophycideae</taxon>
        <taxon>Oscillatoriales</taxon>
        <taxon>Oscillatoriaceae</taxon>
        <taxon>Planktothricoides</taxon>
    </lineage>
</organism>
<dbReference type="InterPro" id="IPR000825">
    <property type="entry name" value="SUF_FeS_clus_asmbl_SufBD_core"/>
</dbReference>
<dbReference type="InterPro" id="IPR037284">
    <property type="entry name" value="SUF_FeS_clus_asmbl_SufBD_sf"/>
</dbReference>
<feature type="domain" description="SUF system FeS cluster assembly SufBD N-terminal" evidence="3">
    <location>
        <begin position="36"/>
        <end position="177"/>
    </location>
</feature>
<reference evidence="4" key="1">
    <citation type="journal article" date="2020" name="mSystems">
        <title>Genome- and Community-Level Interaction Insights into Carbon Utilization and Element Cycling Functions of Hydrothermarchaeota in Hydrothermal Sediment.</title>
        <authorList>
            <person name="Zhou Z."/>
            <person name="Liu Y."/>
            <person name="Xu W."/>
            <person name="Pan J."/>
            <person name="Luo Z.H."/>
            <person name="Li M."/>
        </authorList>
    </citation>
    <scope>NUCLEOTIDE SEQUENCE [LARGE SCALE GENOMIC DNA]</scope>
    <source>
        <strain evidence="4">SpSt-374</strain>
    </source>
</reference>
<dbReference type="Pfam" id="PF19295">
    <property type="entry name" value="SufBD_N"/>
    <property type="match status" value="1"/>
</dbReference>
<proteinExistence type="inferred from homology"/>
<evidence type="ECO:0000259" key="2">
    <source>
        <dbReference type="Pfam" id="PF01458"/>
    </source>
</evidence>
<dbReference type="AlphaFoldDB" id="A0A7C3ZKI4"/>
<dbReference type="InterPro" id="IPR011542">
    <property type="entry name" value="SUF_FeS_clus_asmbl_SufD"/>
</dbReference>
<dbReference type="EMBL" id="DSPX01000247">
    <property type="protein sequence ID" value="HGG03540.1"/>
    <property type="molecule type" value="Genomic_DNA"/>
</dbReference>
<dbReference type="SUPFAM" id="SSF101960">
    <property type="entry name" value="Stabilizer of iron transporter SufD"/>
    <property type="match status" value="1"/>
</dbReference>
<dbReference type="Pfam" id="PF01458">
    <property type="entry name" value="SUFBD_core"/>
    <property type="match status" value="1"/>
</dbReference>
<dbReference type="PANTHER" id="PTHR43575">
    <property type="entry name" value="PROTEIN ABCI7, CHLOROPLASTIC"/>
    <property type="match status" value="1"/>
</dbReference>
<dbReference type="NCBIfam" id="TIGR01981">
    <property type="entry name" value="sufD"/>
    <property type="match status" value="1"/>
</dbReference>
<evidence type="ECO:0000256" key="1">
    <source>
        <dbReference type="ARBA" id="ARBA00043967"/>
    </source>
</evidence>
<evidence type="ECO:0000259" key="3">
    <source>
        <dbReference type="Pfam" id="PF19295"/>
    </source>
</evidence>
<comment type="caution">
    <text evidence="4">The sequence shown here is derived from an EMBL/GenBank/DDBJ whole genome shotgun (WGS) entry which is preliminary data.</text>
</comment>
<comment type="similarity">
    <text evidence="1">Belongs to the iron-sulfur cluster assembly SufBD family.</text>
</comment>
<dbReference type="PANTHER" id="PTHR43575:SF1">
    <property type="entry name" value="PROTEIN ABCI7, CHLOROPLASTIC"/>
    <property type="match status" value="1"/>
</dbReference>
<dbReference type="InterPro" id="IPR045595">
    <property type="entry name" value="SufBD_N"/>
</dbReference>
<accession>A0A7C3ZKI4</accession>
<sequence>MVSETFIKPSAADKRVAKLQELLAQVSGSRGDSRIAPTVAESQSRARAILSELAIPSTKDEEWRFTDLSSLLDINFQLAGPAAVDVFALADSELDETANSRLVFVNGIYVPELSSVAGLPAGVQVGNLSAGNFPEIASYLAQQQGGQEVFTALNTAGLADAAVVWVPANTIIETPIHLVFLTAAGATPVWSQPRALVVAQRGSACTIIEEYAAARGTWCAQEASNCYLTNAVTEIWLAENAQVKHDRIQREATNAFHISKTAVSQAKDSRYTCTAVTSGAKLSRHNLEIFQAGEGTETVLNGLAGISNSQVADAHTAVILNHPHGIVRQLHKCIADGNAHAVFNGKIFVAKAAQLTDASQLNRNLLLSRKAKVDTKPQLEIIADNVKCSHGATVSQLEPQEMFYLQSRGLDPATSRNLLIDGFAGEILAQLSIPALGAKLSRCIACRTDN</sequence>
<name>A0A7C3ZKI4_9CYAN</name>
<protein>
    <submittedName>
        <fullName evidence="4">Fe-S cluster assembly protein SufD</fullName>
    </submittedName>
</protein>
<dbReference type="InterPro" id="IPR055346">
    <property type="entry name" value="Fe-S_cluster_assembly_SufBD"/>
</dbReference>
<gene>
    <name evidence="4" type="primary">sufD</name>
    <name evidence="4" type="ORF">ENR15_23595</name>
</gene>
<feature type="domain" description="SUF system FeS cluster assembly SufBD core" evidence="2">
    <location>
        <begin position="189"/>
        <end position="423"/>
    </location>
</feature>
<dbReference type="GO" id="GO:0016226">
    <property type="term" value="P:iron-sulfur cluster assembly"/>
    <property type="evidence" value="ECO:0007669"/>
    <property type="project" value="InterPro"/>
</dbReference>
<evidence type="ECO:0000313" key="4">
    <source>
        <dbReference type="EMBL" id="HGG03540.1"/>
    </source>
</evidence>